<accession>A0A7C8YWE3</accession>
<organism evidence="2">
    <name type="scientific">Opuntia streptacantha</name>
    <name type="common">Prickly pear cactus</name>
    <name type="synonym">Opuntia cardona</name>
    <dbReference type="NCBI Taxonomy" id="393608"/>
    <lineage>
        <taxon>Eukaryota</taxon>
        <taxon>Viridiplantae</taxon>
        <taxon>Streptophyta</taxon>
        <taxon>Embryophyta</taxon>
        <taxon>Tracheophyta</taxon>
        <taxon>Spermatophyta</taxon>
        <taxon>Magnoliopsida</taxon>
        <taxon>eudicotyledons</taxon>
        <taxon>Gunneridae</taxon>
        <taxon>Pentapetalae</taxon>
        <taxon>Caryophyllales</taxon>
        <taxon>Cactineae</taxon>
        <taxon>Cactaceae</taxon>
        <taxon>Opuntioideae</taxon>
        <taxon>Opuntia</taxon>
    </lineage>
</organism>
<evidence type="ECO:0000256" key="1">
    <source>
        <dbReference type="SAM" id="MobiDB-lite"/>
    </source>
</evidence>
<evidence type="ECO:0000313" key="2">
    <source>
        <dbReference type="EMBL" id="MBA4628334.1"/>
    </source>
</evidence>
<dbReference type="EMBL" id="GISG01065520">
    <property type="protein sequence ID" value="MBA4628334.1"/>
    <property type="molecule type" value="Transcribed_RNA"/>
</dbReference>
<name>A0A7C8YWE3_OPUST</name>
<proteinExistence type="predicted"/>
<reference evidence="2" key="1">
    <citation type="journal article" date="2013" name="J. Plant Res.">
        <title>Effect of fungi and light on seed germination of three Opuntia species from semiarid lands of central Mexico.</title>
        <authorList>
            <person name="Delgado-Sanchez P."/>
            <person name="Jimenez-Bremont J.F."/>
            <person name="Guerrero-Gonzalez Mde L."/>
            <person name="Flores J."/>
        </authorList>
    </citation>
    <scope>NUCLEOTIDE SEQUENCE</scope>
    <source>
        <tissue evidence="2">Cladode</tissue>
    </source>
</reference>
<feature type="compositionally biased region" description="Pro residues" evidence="1">
    <location>
        <begin position="42"/>
        <end position="51"/>
    </location>
</feature>
<protein>
    <submittedName>
        <fullName evidence="2">Uncharacterized protein</fullName>
    </submittedName>
</protein>
<feature type="region of interest" description="Disordered" evidence="1">
    <location>
        <begin position="33"/>
        <end position="94"/>
    </location>
</feature>
<reference evidence="2" key="2">
    <citation type="submission" date="2020-07" db="EMBL/GenBank/DDBJ databases">
        <authorList>
            <person name="Vera ALvarez R."/>
            <person name="Arias-Moreno D.M."/>
            <person name="Jimenez-Jacinto V."/>
            <person name="Jimenez-Bremont J.F."/>
            <person name="Swaminathan K."/>
            <person name="Moose S.P."/>
            <person name="Guerrero-Gonzalez M.L."/>
            <person name="Marino-Ramirez L."/>
            <person name="Landsman D."/>
            <person name="Rodriguez-Kessler M."/>
            <person name="Delgado-Sanchez P."/>
        </authorList>
    </citation>
    <scope>NUCLEOTIDE SEQUENCE</scope>
    <source>
        <tissue evidence="2">Cladode</tissue>
    </source>
</reference>
<dbReference type="AlphaFoldDB" id="A0A7C8YWE3"/>
<sequence length="152" mass="16990">MVFYIIYQMPHDLHDFPSLTQLKALHFPNPKHLCKYPHPTQSTPPPKPSRLPPTQLSVSMFPPSISRSVGLPLPHRRRSPSPSRSRSRSVSLTTPLPNPATLCLDLNSKHSTFNLARTKIQAASSRRSLFRCRSVSLSLMWSDRGGVGPMGL</sequence>